<evidence type="ECO:0000313" key="1">
    <source>
        <dbReference type="EMBL" id="QES89806.1"/>
    </source>
</evidence>
<dbReference type="SUPFAM" id="SSF48452">
    <property type="entry name" value="TPR-like"/>
    <property type="match status" value="1"/>
</dbReference>
<dbReference type="EMBL" id="CP044016">
    <property type="protein sequence ID" value="QES89806.1"/>
    <property type="molecule type" value="Genomic_DNA"/>
</dbReference>
<dbReference type="KEGG" id="arac:E0W69_014435"/>
<keyword evidence="1" id="KW-0449">Lipoprotein</keyword>
<dbReference type="RefSeq" id="WP_131330764.1">
    <property type="nucleotide sequence ID" value="NZ_CP044016.1"/>
</dbReference>
<dbReference type="InterPro" id="IPR041662">
    <property type="entry name" value="SusD-like_2"/>
</dbReference>
<proteinExistence type="predicted"/>
<dbReference type="InterPro" id="IPR011990">
    <property type="entry name" value="TPR-like_helical_dom_sf"/>
</dbReference>
<dbReference type="Proteomes" id="UP000292424">
    <property type="component" value="Chromosome"/>
</dbReference>
<protein>
    <submittedName>
        <fullName evidence="1">SusD/RagB family nutrient-binding outer membrane lipoprotein</fullName>
    </submittedName>
</protein>
<dbReference type="OrthoDB" id="614457at2"/>
<dbReference type="Pfam" id="PF12771">
    <property type="entry name" value="SusD-like_2"/>
    <property type="match status" value="1"/>
</dbReference>
<reference evidence="1 2" key="1">
    <citation type="submission" date="2019-09" db="EMBL/GenBank/DDBJ databases">
        <title>Complete genome sequence of Arachidicoccus sp. B3-10 isolated from apple orchard soil.</title>
        <authorList>
            <person name="Kim H.S."/>
            <person name="Han K.-I."/>
            <person name="Suh M.K."/>
            <person name="Lee K.C."/>
            <person name="Eom M.K."/>
            <person name="Kim J.-S."/>
            <person name="Kang S.W."/>
            <person name="Sin Y."/>
            <person name="Lee J.-S."/>
        </authorList>
    </citation>
    <scope>NUCLEOTIDE SEQUENCE [LARGE SCALE GENOMIC DNA]</scope>
    <source>
        <strain evidence="1 2">B3-10</strain>
    </source>
</reference>
<organism evidence="1 2">
    <name type="scientific">Rhizosphaericola mali</name>
    <dbReference type="NCBI Taxonomy" id="2545455"/>
    <lineage>
        <taxon>Bacteria</taxon>
        <taxon>Pseudomonadati</taxon>
        <taxon>Bacteroidota</taxon>
        <taxon>Chitinophagia</taxon>
        <taxon>Chitinophagales</taxon>
        <taxon>Chitinophagaceae</taxon>
        <taxon>Rhizosphaericola</taxon>
    </lineage>
</organism>
<keyword evidence="2" id="KW-1185">Reference proteome</keyword>
<name>A0A5P2G1W6_9BACT</name>
<accession>A0A5P2G1W6</accession>
<sequence>MKNKFLLTIGFIGMIGVSCNKLLNINTNPNATTTSSPDLVLPLAITNTASLVSSLNDYGGQTVGYMANAGGYGGFGATWTYNYPTTQGNGYWASGYSILENLQSIINISEGNDSYTYYGAAARILKSYVYEMLVDEFNNIPYSDALKGSSYVTPKYDDAASIYVSLANNIDSAITEINSATTGVTSFTSGTDPLFSGNMTYWKQFANTLKLRLIIRASSATTFSNTTFTTDGFLADDAIVNPGYKLATGEVNPSWGTWVASYTGSAGLRDYNPTYYIMGYYNGAKLSDSARGAAIFYNFPKTPVNQMGVSSGTIANSPATAGAWYSGTGSGTGLGNAIGVMKGPNMGEPLMLLAESDFLQAEADVRGILTQDAKSDFNKGIAASFNYLYKLPTNILESGLDPAADATSYITKNSTSYLANFDIATTTAEKIEAIITQKYIALDFINGAEAWNEYRRTGYPATSTTVTNNAVYSFASTQSQATRPDHLPTRLPYPSTEYSLNSSNVPSDISVYTSLIFWAK</sequence>
<gene>
    <name evidence="1" type="ORF">E0W69_014435</name>
</gene>
<dbReference type="Gene3D" id="1.25.40.390">
    <property type="match status" value="1"/>
</dbReference>
<evidence type="ECO:0000313" key="2">
    <source>
        <dbReference type="Proteomes" id="UP000292424"/>
    </source>
</evidence>
<dbReference type="PROSITE" id="PS51257">
    <property type="entry name" value="PROKAR_LIPOPROTEIN"/>
    <property type="match status" value="1"/>
</dbReference>
<dbReference type="AlphaFoldDB" id="A0A5P2G1W6"/>